<dbReference type="SUPFAM" id="SSF47240">
    <property type="entry name" value="Ferritin-like"/>
    <property type="match status" value="1"/>
</dbReference>
<evidence type="ECO:0000256" key="1">
    <source>
        <dbReference type="ARBA" id="ARBA00004749"/>
    </source>
</evidence>
<protein>
    <submittedName>
        <fullName evidence="9">Demethoxyubiquinone hydroxylase family protein</fullName>
    </submittedName>
</protein>
<reference evidence="9" key="2">
    <citation type="submission" date="2016-06" db="UniProtKB">
        <authorList>
            <consortium name="WormBaseParasite"/>
        </authorList>
    </citation>
    <scope>IDENTIFICATION</scope>
</reference>
<evidence type="ECO:0000256" key="3">
    <source>
        <dbReference type="ARBA" id="ARBA00022723"/>
    </source>
</evidence>
<dbReference type="PANTHER" id="PTHR11237">
    <property type="entry name" value="COENZYME Q10 BIOSYNTHESIS PROTEIN 7"/>
    <property type="match status" value="1"/>
</dbReference>
<name>A0A183CFW8_GLOPA</name>
<reference evidence="8" key="1">
    <citation type="submission" date="2014-05" db="EMBL/GenBank/DDBJ databases">
        <title>The genome and life-stage specific transcriptomes of Globodera pallida elucidate key aspects of plant parasitism by a cyst nematode.</title>
        <authorList>
            <person name="Cotton J.A."/>
            <person name="Lilley C.J."/>
            <person name="Jones L.M."/>
            <person name="Kikuchi T."/>
            <person name="Reid A.J."/>
            <person name="Thorpe P."/>
            <person name="Tsai I.J."/>
            <person name="Beasley H."/>
            <person name="Blok V."/>
            <person name="Cock P.J.A."/>
            <person name="Van den Akker S.E."/>
            <person name="Holroyd N."/>
            <person name="Hunt M."/>
            <person name="Mantelin S."/>
            <person name="Naghra H."/>
            <person name="Pain A."/>
            <person name="Palomares-Rius J.E."/>
            <person name="Zarowiecki M."/>
            <person name="Berriman M."/>
            <person name="Jones J.T."/>
            <person name="Urwin P.E."/>
        </authorList>
    </citation>
    <scope>NUCLEOTIDE SEQUENCE [LARGE SCALE GENOMIC DNA]</scope>
    <source>
        <strain evidence="8">Lindley</strain>
    </source>
</reference>
<sequence length="88" mass="10064">MNSRPLTIVLRRLSSSTSSAALPPYRTAIVHPIVRVDHAGELAADSIYAGQLAVLPKNHRLVPVVEEMRREEKRHLDEMERIWITQRI</sequence>
<dbReference type="PANTHER" id="PTHR11237:SF4">
    <property type="entry name" value="5-DEMETHOXYUBIQUINONE HYDROXYLASE, MITOCHONDRIAL"/>
    <property type="match status" value="1"/>
</dbReference>
<evidence type="ECO:0000256" key="2">
    <source>
        <dbReference type="ARBA" id="ARBA00022688"/>
    </source>
</evidence>
<evidence type="ECO:0000256" key="5">
    <source>
        <dbReference type="ARBA" id="ARBA00023004"/>
    </source>
</evidence>
<keyword evidence="3" id="KW-0479">Metal-binding</keyword>
<dbReference type="GO" id="GO:0046872">
    <property type="term" value="F:metal ion binding"/>
    <property type="evidence" value="ECO:0007669"/>
    <property type="project" value="UniProtKB-KW"/>
</dbReference>
<dbReference type="Pfam" id="PF03232">
    <property type="entry name" value="COQ7"/>
    <property type="match status" value="1"/>
</dbReference>
<keyword evidence="5" id="KW-0408">Iron</keyword>
<dbReference type="AlphaFoldDB" id="A0A183CFW8"/>
<keyword evidence="4" id="KW-0560">Oxidoreductase</keyword>
<dbReference type="GO" id="GO:0006744">
    <property type="term" value="P:ubiquinone biosynthetic process"/>
    <property type="evidence" value="ECO:0007669"/>
    <property type="project" value="UniProtKB-KW"/>
</dbReference>
<evidence type="ECO:0000313" key="8">
    <source>
        <dbReference type="Proteomes" id="UP000050741"/>
    </source>
</evidence>
<dbReference type="InterPro" id="IPR009078">
    <property type="entry name" value="Ferritin-like_SF"/>
</dbReference>
<dbReference type="InterPro" id="IPR011566">
    <property type="entry name" value="Ubq_synth_Coq7"/>
</dbReference>
<dbReference type="WBParaSite" id="GPLIN_001177300">
    <property type="protein sequence ID" value="GPLIN_001177300"/>
    <property type="gene ID" value="GPLIN_001177300"/>
</dbReference>
<keyword evidence="6" id="KW-0503">Monooxygenase</keyword>
<organism evidence="8 9">
    <name type="scientific">Globodera pallida</name>
    <name type="common">Potato cyst nematode worm</name>
    <name type="synonym">Heterodera pallida</name>
    <dbReference type="NCBI Taxonomy" id="36090"/>
    <lineage>
        <taxon>Eukaryota</taxon>
        <taxon>Metazoa</taxon>
        <taxon>Ecdysozoa</taxon>
        <taxon>Nematoda</taxon>
        <taxon>Chromadorea</taxon>
        <taxon>Rhabditida</taxon>
        <taxon>Tylenchina</taxon>
        <taxon>Tylenchomorpha</taxon>
        <taxon>Tylenchoidea</taxon>
        <taxon>Heteroderidae</taxon>
        <taxon>Heteroderinae</taxon>
        <taxon>Globodera</taxon>
    </lineage>
</organism>
<comment type="pathway">
    <text evidence="1">Cofactor biosynthesis; ubiquinone biosynthesis.</text>
</comment>
<dbReference type="GO" id="GO:0005743">
    <property type="term" value="C:mitochondrial inner membrane"/>
    <property type="evidence" value="ECO:0007669"/>
    <property type="project" value="TreeGrafter"/>
</dbReference>
<evidence type="ECO:0000313" key="9">
    <source>
        <dbReference type="WBParaSite" id="GPLIN_001177300"/>
    </source>
</evidence>
<keyword evidence="2" id="KW-0831">Ubiquinone biosynthesis</keyword>
<dbReference type="GO" id="GO:0008682">
    <property type="term" value="F:3-demethoxyubiquinol 3-hydroxylase activity"/>
    <property type="evidence" value="ECO:0007669"/>
    <property type="project" value="TreeGrafter"/>
</dbReference>
<proteinExistence type="predicted"/>
<evidence type="ECO:0000256" key="7">
    <source>
        <dbReference type="ARBA" id="ARBA00023136"/>
    </source>
</evidence>
<evidence type="ECO:0000256" key="6">
    <source>
        <dbReference type="ARBA" id="ARBA00023033"/>
    </source>
</evidence>
<dbReference type="Proteomes" id="UP000050741">
    <property type="component" value="Unassembled WGS sequence"/>
</dbReference>
<keyword evidence="7" id="KW-0472">Membrane</keyword>
<accession>A0A183CFW8</accession>
<evidence type="ECO:0000256" key="4">
    <source>
        <dbReference type="ARBA" id="ARBA00023002"/>
    </source>
</evidence>
<keyword evidence="8" id="KW-1185">Reference proteome</keyword>